<dbReference type="EMBL" id="JBHSEP010000019">
    <property type="protein sequence ID" value="MFC4600779.1"/>
    <property type="molecule type" value="Genomic_DNA"/>
</dbReference>
<dbReference type="Gene3D" id="1.10.10.60">
    <property type="entry name" value="Homeodomain-like"/>
    <property type="match status" value="2"/>
</dbReference>
<evidence type="ECO:0000256" key="1">
    <source>
        <dbReference type="ARBA" id="ARBA00023015"/>
    </source>
</evidence>
<dbReference type="InterPro" id="IPR009057">
    <property type="entry name" value="Homeodomain-like_sf"/>
</dbReference>
<dbReference type="PANTHER" id="PTHR43280">
    <property type="entry name" value="ARAC-FAMILY TRANSCRIPTIONAL REGULATOR"/>
    <property type="match status" value="1"/>
</dbReference>
<dbReference type="Proteomes" id="UP001596028">
    <property type="component" value="Unassembled WGS sequence"/>
</dbReference>
<evidence type="ECO:0000259" key="4">
    <source>
        <dbReference type="PROSITE" id="PS01124"/>
    </source>
</evidence>
<dbReference type="RefSeq" id="WP_378100176.1">
    <property type="nucleotide sequence ID" value="NZ_JBHSEP010000019.1"/>
</dbReference>
<evidence type="ECO:0000256" key="3">
    <source>
        <dbReference type="ARBA" id="ARBA00023163"/>
    </source>
</evidence>
<dbReference type="PRINTS" id="PR00032">
    <property type="entry name" value="HTHARAC"/>
</dbReference>
<evidence type="ECO:0000313" key="6">
    <source>
        <dbReference type="Proteomes" id="UP001596028"/>
    </source>
</evidence>
<dbReference type="InterPro" id="IPR020449">
    <property type="entry name" value="Tscrpt_reg_AraC-type_HTH"/>
</dbReference>
<feature type="domain" description="HTH araC/xylS-type" evidence="4">
    <location>
        <begin position="113"/>
        <end position="211"/>
    </location>
</feature>
<keyword evidence="3" id="KW-0804">Transcription</keyword>
<name>A0ABV9FKQ7_9BACL</name>
<keyword evidence="2" id="KW-0238">DNA-binding</keyword>
<comment type="caution">
    <text evidence="5">The sequence shown here is derived from an EMBL/GenBank/DDBJ whole genome shotgun (WGS) entry which is preliminary data.</text>
</comment>
<evidence type="ECO:0000313" key="5">
    <source>
        <dbReference type="EMBL" id="MFC4600779.1"/>
    </source>
</evidence>
<evidence type="ECO:0000256" key="2">
    <source>
        <dbReference type="ARBA" id="ARBA00023125"/>
    </source>
</evidence>
<reference evidence="6" key="1">
    <citation type="journal article" date="2019" name="Int. J. Syst. Evol. Microbiol.">
        <title>The Global Catalogue of Microorganisms (GCM) 10K type strain sequencing project: providing services to taxonomists for standard genome sequencing and annotation.</title>
        <authorList>
            <consortium name="The Broad Institute Genomics Platform"/>
            <consortium name="The Broad Institute Genome Sequencing Center for Infectious Disease"/>
            <person name="Wu L."/>
            <person name="Ma J."/>
        </authorList>
    </citation>
    <scope>NUCLEOTIDE SEQUENCE [LARGE SCALE GENOMIC DNA]</scope>
    <source>
        <strain evidence="6">CCUG 49571</strain>
    </source>
</reference>
<keyword evidence="6" id="KW-1185">Reference proteome</keyword>
<sequence>MTLYERPYLFQLMEAGNWGEMDKRMESVFRELSRFAHSAEHRMEVYGMFYSAFSHFAHRSGRLLLDVLGEELSPGCFPYVSAEQLQRWVLHAAQLLKEEPDRDQERCWDEIVSQVQTYVQEHLSEDVSLQTLADLVYLHPVYLSRLYRARTGERLIDYIIRIKMEHAAVRLKQGGGKIYEVARMVGYFSTSYFCKTFKKQFGCTPMEYRKRQTSVSV</sequence>
<dbReference type="PROSITE" id="PS01124">
    <property type="entry name" value="HTH_ARAC_FAMILY_2"/>
    <property type="match status" value="1"/>
</dbReference>
<dbReference type="PROSITE" id="PS00041">
    <property type="entry name" value="HTH_ARAC_FAMILY_1"/>
    <property type="match status" value="1"/>
</dbReference>
<keyword evidence="1" id="KW-0805">Transcription regulation</keyword>
<protein>
    <submittedName>
        <fullName evidence="5">Helix-turn-helix transcriptional regulator</fullName>
    </submittedName>
</protein>
<dbReference type="InterPro" id="IPR018062">
    <property type="entry name" value="HTH_AraC-typ_CS"/>
</dbReference>
<dbReference type="Pfam" id="PF12833">
    <property type="entry name" value="HTH_18"/>
    <property type="match status" value="1"/>
</dbReference>
<dbReference type="SMART" id="SM00342">
    <property type="entry name" value="HTH_ARAC"/>
    <property type="match status" value="1"/>
</dbReference>
<organism evidence="5 6">
    <name type="scientific">Cohnella hongkongensis</name>
    <dbReference type="NCBI Taxonomy" id="178337"/>
    <lineage>
        <taxon>Bacteria</taxon>
        <taxon>Bacillati</taxon>
        <taxon>Bacillota</taxon>
        <taxon>Bacilli</taxon>
        <taxon>Bacillales</taxon>
        <taxon>Paenibacillaceae</taxon>
        <taxon>Cohnella</taxon>
    </lineage>
</organism>
<dbReference type="PANTHER" id="PTHR43280:SF2">
    <property type="entry name" value="HTH-TYPE TRANSCRIPTIONAL REGULATOR EXSA"/>
    <property type="match status" value="1"/>
</dbReference>
<dbReference type="InterPro" id="IPR018060">
    <property type="entry name" value="HTH_AraC"/>
</dbReference>
<dbReference type="SUPFAM" id="SSF46689">
    <property type="entry name" value="Homeodomain-like"/>
    <property type="match status" value="2"/>
</dbReference>
<proteinExistence type="predicted"/>
<accession>A0ABV9FKQ7</accession>
<gene>
    <name evidence="5" type="ORF">ACFO3S_21220</name>
</gene>